<evidence type="ECO:0000256" key="3">
    <source>
        <dbReference type="ARBA" id="ARBA00011738"/>
    </source>
</evidence>
<evidence type="ECO:0000256" key="5">
    <source>
        <dbReference type="ARBA" id="ARBA00022491"/>
    </source>
</evidence>
<comment type="subcellular location">
    <subcellularLocation>
        <location evidence="1">Cytoplasm</location>
    </subcellularLocation>
</comment>
<dbReference type="Gene3D" id="1.10.10.10">
    <property type="entry name" value="Winged helix-like DNA-binding domain superfamily/Winged helix DNA-binding domain"/>
    <property type="match status" value="1"/>
</dbReference>
<dbReference type="AlphaFoldDB" id="A0ABD4TI47"/>
<accession>A0ABD4TI47</accession>
<dbReference type="InterPro" id="IPR036390">
    <property type="entry name" value="WH_DNA-bd_sf"/>
</dbReference>
<proteinExistence type="inferred from homology"/>
<evidence type="ECO:0000259" key="12">
    <source>
        <dbReference type="PROSITE" id="PS50944"/>
    </source>
</evidence>
<dbReference type="PANTHER" id="PTHR33238">
    <property type="entry name" value="IRON (METAL) DEPENDENT REPRESSOR, DTXR FAMILY"/>
    <property type="match status" value="1"/>
</dbReference>
<keyword evidence="4" id="KW-0963">Cytoplasm</keyword>
<evidence type="ECO:0000256" key="6">
    <source>
        <dbReference type="ARBA" id="ARBA00023015"/>
    </source>
</evidence>
<dbReference type="InterPro" id="IPR001367">
    <property type="entry name" value="Fe_dep_repressor"/>
</dbReference>
<evidence type="ECO:0000256" key="1">
    <source>
        <dbReference type="ARBA" id="ARBA00004496"/>
    </source>
</evidence>
<evidence type="ECO:0000313" key="14">
    <source>
        <dbReference type="Proteomes" id="UP001524383"/>
    </source>
</evidence>
<protein>
    <recommendedName>
        <fullName evidence="11">Manganese transport regulator</fullName>
    </recommendedName>
</protein>
<evidence type="ECO:0000256" key="7">
    <source>
        <dbReference type="ARBA" id="ARBA00023125"/>
    </source>
</evidence>
<dbReference type="InterPro" id="IPR036421">
    <property type="entry name" value="Fe_dep_repressor_sf"/>
</dbReference>
<organism evidence="13 14">
    <name type="scientific">Methanocalculus taiwanensis</name>
    <dbReference type="NCBI Taxonomy" id="106207"/>
    <lineage>
        <taxon>Archaea</taxon>
        <taxon>Methanobacteriati</taxon>
        <taxon>Methanobacteriota</taxon>
        <taxon>Stenosarchaea group</taxon>
        <taxon>Methanomicrobia</taxon>
        <taxon>Methanomicrobiales</taxon>
        <taxon>Methanocalculaceae</taxon>
        <taxon>Methanocalculus</taxon>
    </lineage>
</organism>
<feature type="domain" description="HTH dtxR-type" evidence="12">
    <location>
        <begin position="24"/>
        <end position="85"/>
    </location>
</feature>
<keyword evidence="5" id="KW-0678">Repressor</keyword>
<name>A0ABD4TI47_9EURY</name>
<dbReference type="Pfam" id="PF01325">
    <property type="entry name" value="Fe_dep_repress"/>
    <property type="match status" value="1"/>
</dbReference>
<dbReference type="Gene3D" id="1.10.60.10">
    <property type="entry name" value="Iron dependent repressor, metal binding and dimerisation domain"/>
    <property type="match status" value="1"/>
</dbReference>
<reference evidence="13 14" key="1">
    <citation type="submission" date="2019-08" db="EMBL/GenBank/DDBJ databases">
        <authorList>
            <person name="Chen S.-C."/>
            <person name="Lai M.-C."/>
            <person name="You Y.-T."/>
        </authorList>
    </citation>
    <scope>NUCLEOTIDE SEQUENCE [LARGE SCALE GENOMIC DNA]</scope>
    <source>
        <strain evidence="13 14">P2F9704a</strain>
    </source>
</reference>
<dbReference type="InterPro" id="IPR022689">
    <property type="entry name" value="Iron_dep_repressor"/>
</dbReference>
<gene>
    <name evidence="13" type="ORF">FTO68_00160</name>
</gene>
<dbReference type="SUPFAM" id="SSF46785">
    <property type="entry name" value="Winged helix' DNA-binding domain"/>
    <property type="match status" value="1"/>
</dbReference>
<evidence type="ECO:0000256" key="11">
    <source>
        <dbReference type="ARBA" id="ARBA00032593"/>
    </source>
</evidence>
<dbReference type="InterPro" id="IPR050536">
    <property type="entry name" value="DtxR_MntR_Metal-Reg"/>
</dbReference>
<evidence type="ECO:0000256" key="9">
    <source>
        <dbReference type="ARBA" id="ARBA00023163"/>
    </source>
</evidence>
<evidence type="ECO:0000256" key="4">
    <source>
        <dbReference type="ARBA" id="ARBA00022490"/>
    </source>
</evidence>
<dbReference type="EMBL" id="VOTZ01000001">
    <property type="protein sequence ID" value="MCQ1537423.1"/>
    <property type="molecule type" value="Genomic_DNA"/>
</dbReference>
<evidence type="ECO:0000256" key="10">
    <source>
        <dbReference type="ARBA" id="ARBA00023211"/>
    </source>
</evidence>
<sequence length="164" mass="18857">MQHRHQGGKHSIPVRNRGCNVKHLSRKAEDYLEAIYRVTSRKGYARTKDVALELGVRPSTVVEMFRKLHSFGLIEYRRYEGVVLLPEGESIGRSVHLRHETLKEFLLLLKVPETVAEKDACFMEHELHPETIQQIRALLDCFGSDTEAAETLKRHLTAARLSRT</sequence>
<keyword evidence="8" id="KW-0010">Activator</keyword>
<dbReference type="PANTHER" id="PTHR33238:SF11">
    <property type="entry name" value="TRANSCRIPTIONAL REGULATOR MNTR"/>
    <property type="match status" value="1"/>
</dbReference>
<keyword evidence="10" id="KW-0464">Manganese</keyword>
<evidence type="ECO:0000256" key="8">
    <source>
        <dbReference type="ARBA" id="ARBA00023159"/>
    </source>
</evidence>
<comment type="subunit">
    <text evidence="3">Homodimer.</text>
</comment>
<keyword evidence="6" id="KW-0805">Transcription regulation</keyword>
<keyword evidence="14" id="KW-1185">Reference proteome</keyword>
<dbReference type="PROSITE" id="PS50944">
    <property type="entry name" value="HTH_DTXR"/>
    <property type="match status" value="1"/>
</dbReference>
<comment type="caution">
    <text evidence="13">The sequence shown here is derived from an EMBL/GenBank/DDBJ whole genome shotgun (WGS) entry which is preliminary data.</text>
</comment>
<keyword evidence="9" id="KW-0804">Transcription</keyword>
<dbReference type="InterPro" id="IPR036388">
    <property type="entry name" value="WH-like_DNA-bd_sf"/>
</dbReference>
<dbReference type="Pfam" id="PF02742">
    <property type="entry name" value="Fe_dep_repr_C"/>
    <property type="match status" value="1"/>
</dbReference>
<evidence type="ECO:0000313" key="13">
    <source>
        <dbReference type="EMBL" id="MCQ1537423.1"/>
    </source>
</evidence>
<dbReference type="GO" id="GO:0003677">
    <property type="term" value="F:DNA binding"/>
    <property type="evidence" value="ECO:0007669"/>
    <property type="project" value="UniProtKB-KW"/>
</dbReference>
<keyword evidence="7" id="KW-0238">DNA-binding</keyword>
<dbReference type="InterPro" id="IPR022687">
    <property type="entry name" value="HTH_DTXR"/>
</dbReference>
<dbReference type="SMART" id="SM00529">
    <property type="entry name" value="HTH_DTXR"/>
    <property type="match status" value="1"/>
</dbReference>
<evidence type="ECO:0000256" key="2">
    <source>
        <dbReference type="ARBA" id="ARBA00007871"/>
    </source>
</evidence>
<comment type="similarity">
    <text evidence="2">Belongs to the DtxR/MntR family.</text>
</comment>
<dbReference type="Proteomes" id="UP001524383">
    <property type="component" value="Unassembled WGS sequence"/>
</dbReference>
<dbReference type="SUPFAM" id="SSF47979">
    <property type="entry name" value="Iron-dependent repressor protein, dimerization domain"/>
    <property type="match status" value="1"/>
</dbReference>
<dbReference type="GO" id="GO:0005737">
    <property type="term" value="C:cytoplasm"/>
    <property type="evidence" value="ECO:0007669"/>
    <property type="project" value="UniProtKB-SubCell"/>
</dbReference>